<dbReference type="RefSeq" id="WP_130431940.1">
    <property type="nucleotide sequence ID" value="NZ_SHKP01000006.1"/>
</dbReference>
<dbReference type="AlphaFoldDB" id="A0A4Q7VN59"/>
<name>A0A4Q7VN59_9BURK</name>
<proteinExistence type="predicted"/>
<keyword evidence="2" id="KW-1185">Reference proteome</keyword>
<accession>A0A4Q7VN59</accession>
<organism evidence="1 2">
    <name type="scientific">Rivibacter subsaxonicus</name>
    <dbReference type="NCBI Taxonomy" id="457575"/>
    <lineage>
        <taxon>Bacteria</taxon>
        <taxon>Pseudomonadati</taxon>
        <taxon>Pseudomonadota</taxon>
        <taxon>Betaproteobacteria</taxon>
        <taxon>Burkholderiales</taxon>
        <taxon>Rivibacter</taxon>
    </lineage>
</organism>
<dbReference type="Proteomes" id="UP000293671">
    <property type="component" value="Unassembled WGS sequence"/>
</dbReference>
<reference evidence="1 2" key="1">
    <citation type="submission" date="2019-02" db="EMBL/GenBank/DDBJ databases">
        <title>Genomic Encyclopedia of Type Strains, Phase IV (KMG-IV): sequencing the most valuable type-strain genomes for metagenomic binning, comparative biology and taxonomic classification.</title>
        <authorList>
            <person name="Goeker M."/>
        </authorList>
    </citation>
    <scope>NUCLEOTIDE SEQUENCE [LARGE SCALE GENOMIC DNA]</scope>
    <source>
        <strain evidence="1 2">DSM 19570</strain>
    </source>
</reference>
<dbReference type="EMBL" id="SHKP01000006">
    <property type="protein sequence ID" value="RZT97781.1"/>
    <property type="molecule type" value="Genomic_DNA"/>
</dbReference>
<dbReference type="OrthoDB" id="9181658at2"/>
<evidence type="ECO:0000313" key="1">
    <source>
        <dbReference type="EMBL" id="RZT97781.1"/>
    </source>
</evidence>
<comment type="caution">
    <text evidence="1">The sequence shown here is derived from an EMBL/GenBank/DDBJ whole genome shotgun (WGS) entry which is preliminary data.</text>
</comment>
<sequence>MDDRNDAYRIGWWENNLEALDRELARMAMLCRVRILEPGVIDRLIQGDDSVCAADNPIAFRKLHDLLLMHFAVRQKSADALGQQQTAAIERHVVERLKKSFPELATDWPRA</sequence>
<protein>
    <submittedName>
        <fullName evidence="1">Uncharacterized protein</fullName>
    </submittedName>
</protein>
<gene>
    <name evidence="1" type="ORF">EV670_2176</name>
</gene>
<evidence type="ECO:0000313" key="2">
    <source>
        <dbReference type="Proteomes" id="UP000293671"/>
    </source>
</evidence>